<feature type="region of interest" description="Disordered" evidence="1">
    <location>
        <begin position="1"/>
        <end position="23"/>
    </location>
</feature>
<comment type="caution">
    <text evidence="2">The sequence shown here is derived from an EMBL/GenBank/DDBJ whole genome shotgun (WGS) entry which is preliminary data.</text>
</comment>
<dbReference type="EMBL" id="PQIB02000006">
    <property type="protein sequence ID" value="RLN13260.1"/>
    <property type="molecule type" value="Genomic_DNA"/>
</dbReference>
<dbReference type="AlphaFoldDB" id="A0A3L6S2V8"/>
<gene>
    <name evidence="2" type="ORF">C2845_PM09G13250</name>
</gene>
<feature type="region of interest" description="Disordered" evidence="1">
    <location>
        <begin position="211"/>
        <end position="238"/>
    </location>
</feature>
<name>A0A3L6S2V8_PANMI</name>
<sequence length="362" mass="38857">MEELHRGGIPLRGPDRDGGLPGGKYPEAIFKDNNKKWAEEWFIVANPAPGLPPSTVLPPVLNAKWEEKPTEDEMVEMEVLLAELQKLTANKLTGAAVALSFAKRLTKPIQERVHPGYEYSGCNDPTRGRNRRVSLGEAFKWVSLIMNGEVHDKGCPKAHCLKQPTTEIKGQQGKAMDPPVGLALPVVDVASFSSDSSIGIKSDDVVDVSGPGAVAGAKGSEEEAARSEPPRDFDDKPLEVVPGEKAKVEGAEDPTDPDVAPRVLGHVLRAMVQSPKGGASRDGAVVTKVSLLEAAQRTAESAQAASQLQAEDGSADRVRKLEGELQALKRHHSEASRKQSVKIRGLSFDLSLPLVTQLAMWG</sequence>
<protein>
    <recommendedName>
        <fullName evidence="4">Gypsy-type retrotransposon</fullName>
    </recommendedName>
</protein>
<dbReference type="Proteomes" id="UP000275267">
    <property type="component" value="Unassembled WGS sequence"/>
</dbReference>
<dbReference type="PANTHER" id="PTHR33026">
    <property type="entry name" value="OS06G0360600 PROTEIN"/>
    <property type="match status" value="1"/>
</dbReference>
<evidence type="ECO:0000313" key="3">
    <source>
        <dbReference type="Proteomes" id="UP000275267"/>
    </source>
</evidence>
<accession>A0A3L6S2V8</accession>
<organism evidence="2 3">
    <name type="scientific">Panicum miliaceum</name>
    <name type="common">Proso millet</name>
    <name type="synonym">Broomcorn millet</name>
    <dbReference type="NCBI Taxonomy" id="4540"/>
    <lineage>
        <taxon>Eukaryota</taxon>
        <taxon>Viridiplantae</taxon>
        <taxon>Streptophyta</taxon>
        <taxon>Embryophyta</taxon>
        <taxon>Tracheophyta</taxon>
        <taxon>Spermatophyta</taxon>
        <taxon>Magnoliopsida</taxon>
        <taxon>Liliopsida</taxon>
        <taxon>Poales</taxon>
        <taxon>Poaceae</taxon>
        <taxon>PACMAD clade</taxon>
        <taxon>Panicoideae</taxon>
        <taxon>Panicodae</taxon>
        <taxon>Paniceae</taxon>
        <taxon>Panicinae</taxon>
        <taxon>Panicum</taxon>
        <taxon>Panicum sect. Panicum</taxon>
    </lineage>
</organism>
<reference evidence="3" key="1">
    <citation type="journal article" date="2019" name="Nat. Commun.">
        <title>The genome of broomcorn millet.</title>
        <authorList>
            <person name="Zou C."/>
            <person name="Miki D."/>
            <person name="Li D."/>
            <person name="Tang Q."/>
            <person name="Xiao L."/>
            <person name="Rajput S."/>
            <person name="Deng P."/>
            <person name="Jia W."/>
            <person name="Huang R."/>
            <person name="Zhang M."/>
            <person name="Sun Y."/>
            <person name="Hu J."/>
            <person name="Fu X."/>
            <person name="Schnable P.S."/>
            <person name="Li F."/>
            <person name="Zhang H."/>
            <person name="Feng B."/>
            <person name="Zhu X."/>
            <person name="Liu R."/>
            <person name="Schnable J.C."/>
            <person name="Zhu J.-K."/>
            <person name="Zhang H."/>
        </authorList>
    </citation>
    <scope>NUCLEOTIDE SEQUENCE [LARGE SCALE GENOMIC DNA]</scope>
</reference>
<dbReference type="STRING" id="4540.A0A3L6S2V8"/>
<proteinExistence type="predicted"/>
<feature type="compositionally biased region" description="Basic and acidic residues" evidence="1">
    <location>
        <begin position="219"/>
        <end position="238"/>
    </location>
</feature>
<evidence type="ECO:0000313" key="2">
    <source>
        <dbReference type="EMBL" id="RLN13260.1"/>
    </source>
</evidence>
<dbReference type="PANTHER" id="PTHR33026:SF7">
    <property type="entry name" value="OS03G0100275 PROTEIN"/>
    <property type="match status" value="1"/>
</dbReference>
<evidence type="ECO:0008006" key="4">
    <source>
        <dbReference type="Google" id="ProtNLM"/>
    </source>
</evidence>
<keyword evidence="3" id="KW-1185">Reference proteome</keyword>
<evidence type="ECO:0000256" key="1">
    <source>
        <dbReference type="SAM" id="MobiDB-lite"/>
    </source>
</evidence>